<keyword evidence="1" id="KW-0472">Membrane</keyword>
<keyword evidence="1" id="KW-1133">Transmembrane helix</keyword>
<proteinExistence type="predicted"/>
<organism evidence="2">
    <name type="scientific">human gut metagenome</name>
    <dbReference type="NCBI Taxonomy" id="408170"/>
    <lineage>
        <taxon>unclassified sequences</taxon>
        <taxon>metagenomes</taxon>
        <taxon>organismal metagenomes</taxon>
    </lineage>
</organism>
<dbReference type="EMBL" id="AJWZ01000134">
    <property type="protein sequence ID" value="EKC77777.1"/>
    <property type="molecule type" value="Genomic_DNA"/>
</dbReference>
<sequence length="46" mass="5276">MNHIINAFKNLPRRGQHNFVKILCLALGLAISSVIIAEIYFEQTYD</sequence>
<feature type="non-terminal residue" evidence="2">
    <location>
        <position position="46"/>
    </location>
</feature>
<comment type="caution">
    <text evidence="2">The sequence shown here is derived from an EMBL/GenBank/DDBJ whole genome shotgun (WGS) entry which is preliminary data.</text>
</comment>
<reference evidence="2" key="1">
    <citation type="journal article" date="2013" name="Environ. Microbiol.">
        <title>Microbiota from the distal guts of lean and obese adolescents exhibit partial functional redundancy besides clear differences in community structure.</title>
        <authorList>
            <person name="Ferrer M."/>
            <person name="Ruiz A."/>
            <person name="Lanza F."/>
            <person name="Haange S.B."/>
            <person name="Oberbach A."/>
            <person name="Till H."/>
            <person name="Bargiela R."/>
            <person name="Campoy C."/>
            <person name="Segura M.T."/>
            <person name="Richter M."/>
            <person name="von Bergen M."/>
            <person name="Seifert J."/>
            <person name="Suarez A."/>
        </authorList>
    </citation>
    <scope>NUCLEOTIDE SEQUENCE</scope>
</reference>
<protein>
    <submittedName>
        <fullName evidence="2">Uncharacterized protein</fullName>
    </submittedName>
</protein>
<accession>K1TXE1</accession>
<gene>
    <name evidence="2" type="ORF">OBE_00193</name>
</gene>
<feature type="transmembrane region" description="Helical" evidence="1">
    <location>
        <begin position="20"/>
        <end position="41"/>
    </location>
</feature>
<dbReference type="AlphaFoldDB" id="K1TXE1"/>
<evidence type="ECO:0000313" key="2">
    <source>
        <dbReference type="EMBL" id="EKC77777.1"/>
    </source>
</evidence>
<keyword evidence="1" id="KW-0812">Transmembrane</keyword>
<name>K1TXE1_9ZZZZ</name>
<evidence type="ECO:0000256" key="1">
    <source>
        <dbReference type="SAM" id="Phobius"/>
    </source>
</evidence>